<feature type="domain" description="HTH lacI-type" evidence="4">
    <location>
        <begin position="6"/>
        <end position="60"/>
    </location>
</feature>
<gene>
    <name evidence="5" type="ORF">KUH32_17330</name>
</gene>
<dbReference type="InterPro" id="IPR000843">
    <property type="entry name" value="HTH_LacI"/>
</dbReference>
<evidence type="ECO:0000259" key="4">
    <source>
        <dbReference type="PROSITE" id="PS50932"/>
    </source>
</evidence>
<dbReference type="PANTHER" id="PTHR30146:SF109">
    <property type="entry name" value="HTH-TYPE TRANSCRIPTIONAL REGULATOR GALS"/>
    <property type="match status" value="1"/>
</dbReference>
<keyword evidence="2" id="KW-0238">DNA-binding</keyword>
<organism evidence="5 6">
    <name type="scientific">Thalassococcus arenae</name>
    <dbReference type="NCBI Taxonomy" id="2851652"/>
    <lineage>
        <taxon>Bacteria</taxon>
        <taxon>Pseudomonadati</taxon>
        <taxon>Pseudomonadota</taxon>
        <taxon>Alphaproteobacteria</taxon>
        <taxon>Rhodobacterales</taxon>
        <taxon>Roseobacteraceae</taxon>
        <taxon>Thalassococcus</taxon>
    </lineage>
</organism>
<proteinExistence type="predicted"/>
<dbReference type="PROSITE" id="PS50932">
    <property type="entry name" value="HTH_LACI_2"/>
    <property type="match status" value="1"/>
</dbReference>
<dbReference type="Proteomes" id="UP001166293">
    <property type="component" value="Unassembled WGS sequence"/>
</dbReference>
<evidence type="ECO:0000313" key="6">
    <source>
        <dbReference type="Proteomes" id="UP001166293"/>
    </source>
</evidence>
<dbReference type="InterPro" id="IPR046335">
    <property type="entry name" value="LacI/GalR-like_sensor"/>
</dbReference>
<dbReference type="EMBL" id="JAHRWL010000003">
    <property type="protein sequence ID" value="MBV2361529.1"/>
    <property type="molecule type" value="Genomic_DNA"/>
</dbReference>
<dbReference type="SMART" id="SM00354">
    <property type="entry name" value="HTH_LACI"/>
    <property type="match status" value="1"/>
</dbReference>
<dbReference type="CDD" id="cd01392">
    <property type="entry name" value="HTH_LacI"/>
    <property type="match status" value="1"/>
</dbReference>
<comment type="caution">
    <text evidence="5">The sequence shown here is derived from an EMBL/GenBank/DDBJ whole genome shotgun (WGS) entry which is preliminary data.</text>
</comment>
<evidence type="ECO:0000313" key="5">
    <source>
        <dbReference type="EMBL" id="MBV2361529.1"/>
    </source>
</evidence>
<dbReference type="Pfam" id="PF13377">
    <property type="entry name" value="Peripla_BP_3"/>
    <property type="match status" value="1"/>
</dbReference>
<keyword evidence="6" id="KW-1185">Reference proteome</keyword>
<accession>A0ABS6NBX4</accession>
<evidence type="ECO:0000256" key="2">
    <source>
        <dbReference type="ARBA" id="ARBA00023125"/>
    </source>
</evidence>
<evidence type="ECO:0000256" key="3">
    <source>
        <dbReference type="ARBA" id="ARBA00023163"/>
    </source>
</evidence>
<dbReference type="CDD" id="cd06278">
    <property type="entry name" value="PBP1_LacI-like"/>
    <property type="match status" value="1"/>
</dbReference>
<dbReference type="Pfam" id="PF00356">
    <property type="entry name" value="LacI"/>
    <property type="match status" value="1"/>
</dbReference>
<reference evidence="5" key="1">
    <citation type="submission" date="2021-06" db="EMBL/GenBank/DDBJ databases">
        <title>Thalassococcus sp. CAU 1522 isolated from sea sand, Republic of Korea.</title>
        <authorList>
            <person name="Kim W."/>
        </authorList>
    </citation>
    <scope>NUCLEOTIDE SEQUENCE</scope>
    <source>
        <strain evidence="5">CAU 1522</strain>
    </source>
</reference>
<keyword evidence="3" id="KW-0804">Transcription</keyword>
<protein>
    <submittedName>
        <fullName evidence="5">LacI family transcriptional regulator</fullName>
    </submittedName>
</protein>
<dbReference type="PANTHER" id="PTHR30146">
    <property type="entry name" value="LACI-RELATED TRANSCRIPTIONAL REPRESSOR"/>
    <property type="match status" value="1"/>
</dbReference>
<name>A0ABS6NBX4_9RHOB</name>
<keyword evidence="1" id="KW-0805">Transcription regulation</keyword>
<evidence type="ECO:0000256" key="1">
    <source>
        <dbReference type="ARBA" id="ARBA00023015"/>
    </source>
</evidence>
<sequence>MGSARVTASDVAKAAGVSQPTVSRVFSRSTSVDPEKAERVRKVARELGYIPNLVARSLNSGNSFRIGIVLAYLKNGFFSEALHRLSKALNAKGYSVTVYFAGNSADEVNAIVDDLLADRVDGIVLASISLSNTLVSRVRNSGIPCVLFNRGQSDPKTSMVTASNFDGGKRATEFLIAAGHKRIAHLAGWREALNGVERMQGFLAAMQAAGMEPAACTDCHFRRTVAMQETRRLFAQPQVPDAVFVANDHMAFGVLEVLREELGLRVPQDVSVIGYDDAPMAAWKTFDLTTVRQPLNRMIEATVALLLGEIQGENRKPEKVEIPGQLVVRGSARIPVGWHDAEKEAVAGCQRPDPTGARK</sequence>